<dbReference type="AlphaFoldDB" id="A0A9N9IH89"/>
<proteinExistence type="predicted"/>
<comment type="caution">
    <text evidence="1">The sequence shown here is derived from an EMBL/GenBank/DDBJ whole genome shotgun (WGS) entry which is preliminary data.</text>
</comment>
<sequence>MPKSDMGNASGMNCAKCNEKRSGVESTNIEGKVADSKAESDANNIANSYKILYLGEYISDISVFNADDIEGG</sequence>
<name>A0A9N9IH89_9GLOM</name>
<evidence type="ECO:0000313" key="2">
    <source>
        <dbReference type="Proteomes" id="UP000789405"/>
    </source>
</evidence>
<dbReference type="EMBL" id="CAJVPY010012518">
    <property type="protein sequence ID" value="CAG8734688.1"/>
    <property type="molecule type" value="Genomic_DNA"/>
</dbReference>
<protein>
    <submittedName>
        <fullName evidence="1">15707_t:CDS:1</fullName>
    </submittedName>
</protein>
<organism evidence="1 2">
    <name type="scientific">Dentiscutata erythropus</name>
    <dbReference type="NCBI Taxonomy" id="1348616"/>
    <lineage>
        <taxon>Eukaryota</taxon>
        <taxon>Fungi</taxon>
        <taxon>Fungi incertae sedis</taxon>
        <taxon>Mucoromycota</taxon>
        <taxon>Glomeromycotina</taxon>
        <taxon>Glomeromycetes</taxon>
        <taxon>Diversisporales</taxon>
        <taxon>Gigasporaceae</taxon>
        <taxon>Dentiscutata</taxon>
    </lineage>
</organism>
<dbReference type="Proteomes" id="UP000789405">
    <property type="component" value="Unassembled WGS sequence"/>
</dbReference>
<gene>
    <name evidence="1" type="ORF">DERYTH_LOCUS15438</name>
</gene>
<accession>A0A9N9IH89</accession>
<keyword evidence="2" id="KW-1185">Reference proteome</keyword>
<feature type="non-terminal residue" evidence="1">
    <location>
        <position position="72"/>
    </location>
</feature>
<evidence type="ECO:0000313" key="1">
    <source>
        <dbReference type="EMBL" id="CAG8734688.1"/>
    </source>
</evidence>
<reference evidence="1" key="1">
    <citation type="submission" date="2021-06" db="EMBL/GenBank/DDBJ databases">
        <authorList>
            <person name="Kallberg Y."/>
            <person name="Tangrot J."/>
            <person name="Rosling A."/>
        </authorList>
    </citation>
    <scope>NUCLEOTIDE SEQUENCE</scope>
    <source>
        <strain evidence="1">MA453B</strain>
    </source>
</reference>